<evidence type="ECO:0000313" key="9">
    <source>
        <dbReference type="EMBL" id="AZQ75333.1"/>
    </source>
</evidence>
<dbReference type="Pfam" id="PF00550">
    <property type="entry name" value="PP-binding"/>
    <property type="match status" value="2"/>
</dbReference>
<dbReference type="PROSITE" id="PS52004">
    <property type="entry name" value="KS3_2"/>
    <property type="match status" value="1"/>
</dbReference>
<dbReference type="SMART" id="SM00823">
    <property type="entry name" value="PKS_PP"/>
    <property type="match status" value="2"/>
</dbReference>
<dbReference type="InterPro" id="IPR000873">
    <property type="entry name" value="AMP-dep_synth/lig_dom"/>
</dbReference>
<dbReference type="Pfam" id="PF00698">
    <property type="entry name" value="Acyl_transf_1"/>
    <property type="match status" value="1"/>
</dbReference>
<feature type="domain" description="Carrier" evidence="7">
    <location>
        <begin position="572"/>
        <end position="646"/>
    </location>
</feature>
<dbReference type="InterPro" id="IPR036736">
    <property type="entry name" value="ACP-like_sf"/>
</dbReference>
<sequence>MPVRTTDYTIDPPAGSPGALGGFTLPDVFQAAVSAAPDAVALVDGDRSWTWRQWHADVDALARGLQELGVAPGDVVAAHLPNSWEFPTLHLAVAAVGAVLLPVHQGNGPKDVHALLSRVEPALAVLPAATQVGDGEHELMVHHLLRTVPSLRTVLLTGAADEGAAGEGTAGEGDEGPGTARLDTLLATWSGSAPHPVTVTPDMPFVLVPSSGTTSARPKICLHSHDGLLSNTSAVTAEAPEAFARAVVTACPLTHLFGLQSLHSALFAACRQVLLGSWDPDRFLALAREAGPSVVFAVPAQLHDVVTRLAETGEPAGFRPHEVRTAGAAIPGALVTGVRDALDCALVVVWGMSELGTGTRTRADDPADVATRSVGLPTSGAEIRVVDEDGRDLPPGTVGELRYRGPGMFRGYFREPELTRAAVTDDGWLRTGDQAALGTDGQVAFHGRSAEIVNVGGRKFNATEVQGLLADLPGIGPLAVLGVPDARLGEYPCLVVTEKAGPAPGLAEVTDFLRRRGVADYKIPLEVVTVPELPLTPAGKLHRRALEQALATGEIARGPVCDGPDRRPCTVEEALDLVRTCVADVLADAETEVRAEATFRDLGLDSVLAIRLRNLLQEATGLPLPTTLAFDFPTPLAVARALTGCPAEETAPEAVPAHGADPGEPVAVIGMACRLPGGANSPEELWALLADGTDAVSGFPTGRGWDLERLFDDDPEHRGTSYAREGGFLHDAGHFDAGFFGLSDREALATDPQQRLLLEISWEALERAGIDPTTLKGTRTGVFTGAMYHDYATDRAGAAAGLEGLLGIGTAASALSGRVAYTYGFEGPALTVDTACSSSLVALHLACQSLRSGESSLALAGGVAVMATPASFVEFSRLRGLSPDGRCKSFADAADGAAWSEGAGLLLLERLSDARRNGHPVLAVVRGSAVNQDGASNGITAPNGPSQQRVIRQALANAGLKAADVDAVEGHGTGTALGDPIEAQALLATYGRDRDADRPLWLGSVKSNIGHAQAAAGVAGVIKTVLALRHGVLPGTLHVNQPSSHVDWAAGAVELLTEARAWPREDGRTRRAGVSSFGISGTNAHVILEEPPASDSVELSGEDQGTAVPWVLSARTDAALRAQALRLAEHARANPALPARDIGYALATTRALHGHRAVVTGASREELLAATAAFGGGERAPGVVRDESAPGDLAFVFTGQGSQRLGMGRRAAAAFPVFDAALREVCAALDPLLERPLTSVMWAAPDSEEAGLLDDTAYAQPALFAVGVALHRLFTSWGVVPDHLVGHSVGEITAAHVAGVLSLRDACALVAARGRLMGALPPGGTMVAVRIAEDELTPWLAGLADSVSVAAVNGPRSVVLSGAEGPLTGLADRLAAAGHKTRQLVVSHGFHSPLMEPMLAEFREVVEGLSFAAPVVPVVSALTGRPLTAEEARDPGHWVRHVREAVRFKDAVDRLRVGPAATTCFLELGPDPALTPMIDECVQATPGRPGAVAIVPTLTTGQDEARAALAAAARLHAHGASVDWRVVLPTAVPVPLPTYAFQRREYWVSSAATATAPPVPPVVPSTPAVDDTGASPLRERLAGLDGPERDELLLGLVLAEVAAALGGHGPQGEDAGAQPFTEMGVTSVNAIELRGRIIEATGVRLPATLVFDHPTPDAVVALLRERLEEAATRSPRGVTGLVDELEYLLSTGVTVNAETAARLRALATRWGPETTPEADVPESGLDLDSASDEELFRLMDGE</sequence>
<dbReference type="PROSITE" id="PS00012">
    <property type="entry name" value="PHOSPHOPANTETHEINE"/>
    <property type="match status" value="1"/>
</dbReference>
<dbReference type="OrthoDB" id="9778690at2"/>
<dbReference type="SUPFAM" id="SSF56801">
    <property type="entry name" value="Acetyl-CoA synthetase-like"/>
    <property type="match status" value="1"/>
</dbReference>
<dbReference type="InterPro" id="IPR016035">
    <property type="entry name" value="Acyl_Trfase/lysoPLipase"/>
</dbReference>
<dbReference type="InterPro" id="IPR014031">
    <property type="entry name" value="Ketoacyl_synth_C"/>
</dbReference>
<dbReference type="InterPro" id="IPR016036">
    <property type="entry name" value="Malonyl_transacylase_ACP-bd"/>
</dbReference>
<evidence type="ECO:0000256" key="6">
    <source>
        <dbReference type="ARBA" id="ARBA00023315"/>
    </source>
</evidence>
<dbReference type="SMART" id="SM01294">
    <property type="entry name" value="PKS_PP_betabranch"/>
    <property type="match status" value="1"/>
</dbReference>
<dbReference type="InterPro" id="IPR001227">
    <property type="entry name" value="Ac_transferase_dom_sf"/>
</dbReference>
<dbReference type="InterPro" id="IPR020841">
    <property type="entry name" value="PKS_Beta-ketoAc_synthase_dom"/>
</dbReference>
<evidence type="ECO:0000256" key="1">
    <source>
        <dbReference type="ARBA" id="ARBA00022450"/>
    </source>
</evidence>
<feature type="domain" description="Ketosynthase family 3 (KS3)" evidence="8">
    <location>
        <begin position="663"/>
        <end position="1090"/>
    </location>
</feature>
<feature type="domain" description="Carrier" evidence="7">
    <location>
        <begin position="1588"/>
        <end position="1667"/>
    </location>
</feature>
<dbReference type="Pfam" id="PF02801">
    <property type="entry name" value="Ketoacyl-synt_C"/>
    <property type="match status" value="1"/>
</dbReference>
<dbReference type="InterPro" id="IPR009081">
    <property type="entry name" value="PP-bd_ACP"/>
</dbReference>
<dbReference type="Pfam" id="PF00109">
    <property type="entry name" value="ketoacyl-synt"/>
    <property type="match status" value="1"/>
</dbReference>
<dbReference type="SUPFAM" id="SSF55048">
    <property type="entry name" value="Probable ACP-binding domain of malonyl-CoA ACP transacylase"/>
    <property type="match status" value="1"/>
</dbReference>
<dbReference type="InterPro" id="IPR020806">
    <property type="entry name" value="PKS_PP-bd"/>
</dbReference>
<evidence type="ECO:0000256" key="2">
    <source>
        <dbReference type="ARBA" id="ARBA00022553"/>
    </source>
</evidence>
<dbReference type="CDD" id="cd00833">
    <property type="entry name" value="PKS"/>
    <property type="match status" value="1"/>
</dbReference>
<dbReference type="Gene3D" id="1.10.1200.10">
    <property type="entry name" value="ACP-like"/>
    <property type="match status" value="2"/>
</dbReference>
<dbReference type="SMART" id="SM00827">
    <property type="entry name" value="PKS_AT"/>
    <property type="match status" value="1"/>
</dbReference>
<dbReference type="Gene3D" id="3.30.300.30">
    <property type="match status" value="1"/>
</dbReference>
<dbReference type="InterPro" id="IPR014043">
    <property type="entry name" value="Acyl_transferase_dom"/>
</dbReference>
<keyword evidence="4" id="KW-0045">Antibiotic biosynthesis</keyword>
<dbReference type="InterPro" id="IPR025110">
    <property type="entry name" value="AMP-bd_C"/>
</dbReference>
<name>A0A3Q9G1K3_STRLT</name>
<dbReference type="Proteomes" id="UP000267900">
    <property type="component" value="Chromosome"/>
</dbReference>
<organism evidence="9 10">
    <name type="scientific">Streptomyces luteoverticillatus</name>
    <name type="common">Streptoverticillium luteoverticillatus</name>
    <dbReference type="NCBI Taxonomy" id="66425"/>
    <lineage>
        <taxon>Bacteria</taxon>
        <taxon>Bacillati</taxon>
        <taxon>Actinomycetota</taxon>
        <taxon>Actinomycetes</taxon>
        <taxon>Kitasatosporales</taxon>
        <taxon>Streptomycetaceae</taxon>
        <taxon>Streptomyces</taxon>
    </lineage>
</organism>
<dbReference type="InterPro" id="IPR014030">
    <property type="entry name" value="Ketoacyl_synth_N"/>
</dbReference>
<dbReference type="InterPro" id="IPR050091">
    <property type="entry name" value="PKS_NRPS_Biosynth_Enz"/>
</dbReference>
<dbReference type="GO" id="GO:0004312">
    <property type="term" value="F:fatty acid synthase activity"/>
    <property type="evidence" value="ECO:0007669"/>
    <property type="project" value="TreeGrafter"/>
</dbReference>
<dbReference type="SUPFAM" id="SSF52151">
    <property type="entry name" value="FabD/lysophospholipase-like"/>
    <property type="match status" value="1"/>
</dbReference>
<evidence type="ECO:0000256" key="5">
    <source>
        <dbReference type="ARBA" id="ARBA00023268"/>
    </source>
</evidence>
<reference evidence="9 10" key="1">
    <citation type="submission" date="2018-12" db="EMBL/GenBank/DDBJ databases">
        <title>The whole draft genome of Streptomyce luteoverticillatus CGMCC 15060.</title>
        <authorList>
            <person name="Feng Z."/>
            <person name="Chen G."/>
            <person name="Zhang J."/>
            <person name="Zhu H."/>
            <person name="Yu X."/>
            <person name="Zhang W."/>
            <person name="Zhang X."/>
        </authorList>
    </citation>
    <scope>NUCLEOTIDE SEQUENCE [LARGE SCALE GENOMIC DNA]</scope>
    <source>
        <strain evidence="9 10">CGMCC 15060</strain>
    </source>
</reference>
<keyword evidence="2" id="KW-0597">Phosphoprotein</keyword>
<proteinExistence type="predicted"/>
<keyword evidence="6 9" id="KW-0012">Acyltransferase</keyword>
<gene>
    <name evidence="9" type="ORF">EKH77_02215</name>
</gene>
<dbReference type="InterPro" id="IPR006162">
    <property type="entry name" value="Ppantetheine_attach_site"/>
</dbReference>
<dbReference type="Pfam" id="PF00501">
    <property type="entry name" value="AMP-binding"/>
    <property type="match status" value="1"/>
</dbReference>
<dbReference type="InterPro" id="IPR042099">
    <property type="entry name" value="ANL_N_sf"/>
</dbReference>
<dbReference type="SUPFAM" id="SSF53901">
    <property type="entry name" value="Thiolase-like"/>
    <property type="match status" value="1"/>
</dbReference>
<evidence type="ECO:0000259" key="8">
    <source>
        <dbReference type="PROSITE" id="PS52004"/>
    </source>
</evidence>
<dbReference type="Gene3D" id="3.40.366.10">
    <property type="entry name" value="Malonyl-Coenzyme A Acyl Carrier Protein, domain 2"/>
    <property type="match status" value="1"/>
</dbReference>
<accession>A0A3Q9G1K3</accession>
<evidence type="ECO:0000256" key="4">
    <source>
        <dbReference type="ARBA" id="ARBA00023194"/>
    </source>
</evidence>
<dbReference type="Gene3D" id="3.30.70.3290">
    <property type="match status" value="1"/>
</dbReference>
<evidence type="ECO:0000256" key="3">
    <source>
        <dbReference type="ARBA" id="ARBA00022679"/>
    </source>
</evidence>
<dbReference type="PANTHER" id="PTHR43775:SF51">
    <property type="entry name" value="INACTIVE PHENOLPHTHIOCEROL SYNTHESIS POLYKETIDE SYNTHASE TYPE I PKS1-RELATED"/>
    <property type="match status" value="1"/>
</dbReference>
<evidence type="ECO:0000313" key="10">
    <source>
        <dbReference type="Proteomes" id="UP000267900"/>
    </source>
</evidence>
<dbReference type="Gene3D" id="3.40.50.12780">
    <property type="entry name" value="N-terminal domain of ligase-like"/>
    <property type="match status" value="1"/>
</dbReference>
<dbReference type="InterPro" id="IPR045851">
    <property type="entry name" value="AMP-bd_C_sf"/>
</dbReference>
<dbReference type="SUPFAM" id="SSF47336">
    <property type="entry name" value="ACP-like"/>
    <property type="match status" value="2"/>
</dbReference>
<keyword evidence="1" id="KW-0596">Phosphopantetheine</keyword>
<dbReference type="RefSeq" id="WP_126917835.1">
    <property type="nucleotide sequence ID" value="NZ_CP034587.1"/>
</dbReference>
<keyword evidence="5" id="KW-0511">Multifunctional enzyme</keyword>
<dbReference type="GO" id="GO:0004315">
    <property type="term" value="F:3-oxoacyl-[acyl-carrier-protein] synthase activity"/>
    <property type="evidence" value="ECO:0007669"/>
    <property type="project" value="InterPro"/>
</dbReference>
<evidence type="ECO:0000259" key="7">
    <source>
        <dbReference type="PROSITE" id="PS50075"/>
    </source>
</evidence>
<dbReference type="PANTHER" id="PTHR43775">
    <property type="entry name" value="FATTY ACID SYNTHASE"/>
    <property type="match status" value="1"/>
</dbReference>
<dbReference type="FunFam" id="3.40.366.10:FF:000002">
    <property type="entry name" value="Probable polyketide synthase 2"/>
    <property type="match status" value="1"/>
</dbReference>
<keyword evidence="3 9" id="KW-0808">Transferase</keyword>
<dbReference type="InterPro" id="IPR016039">
    <property type="entry name" value="Thiolase-like"/>
</dbReference>
<protein>
    <submittedName>
        <fullName evidence="9">Acyltransferase domain-containing protein</fullName>
    </submittedName>
</protein>
<keyword evidence="10" id="KW-1185">Reference proteome</keyword>
<dbReference type="SMART" id="SM00825">
    <property type="entry name" value="PKS_KS"/>
    <property type="match status" value="1"/>
</dbReference>
<dbReference type="PROSITE" id="PS50075">
    <property type="entry name" value="CARRIER"/>
    <property type="match status" value="2"/>
</dbReference>
<dbReference type="InterPro" id="IPR018201">
    <property type="entry name" value="Ketoacyl_synth_AS"/>
</dbReference>
<dbReference type="FunFam" id="3.40.47.10:FF:000019">
    <property type="entry name" value="Polyketide synthase type I"/>
    <property type="match status" value="1"/>
</dbReference>
<dbReference type="GO" id="GO:0033068">
    <property type="term" value="P:macrolide biosynthetic process"/>
    <property type="evidence" value="ECO:0007669"/>
    <property type="project" value="UniProtKB-ARBA"/>
</dbReference>
<dbReference type="EMBL" id="CP034587">
    <property type="protein sequence ID" value="AZQ75333.1"/>
    <property type="molecule type" value="Genomic_DNA"/>
</dbReference>
<dbReference type="GO" id="GO:0031177">
    <property type="term" value="F:phosphopantetheine binding"/>
    <property type="evidence" value="ECO:0007669"/>
    <property type="project" value="InterPro"/>
</dbReference>
<dbReference type="Gene3D" id="3.40.47.10">
    <property type="match status" value="1"/>
</dbReference>
<dbReference type="Pfam" id="PF16197">
    <property type="entry name" value="KAsynt_C_assoc"/>
    <property type="match status" value="1"/>
</dbReference>
<dbReference type="PROSITE" id="PS00606">
    <property type="entry name" value="KS3_1"/>
    <property type="match status" value="1"/>
</dbReference>
<dbReference type="GO" id="GO:0006633">
    <property type="term" value="P:fatty acid biosynthetic process"/>
    <property type="evidence" value="ECO:0007669"/>
    <property type="project" value="InterPro"/>
</dbReference>
<dbReference type="InterPro" id="IPR032821">
    <property type="entry name" value="PKS_assoc"/>
</dbReference>
<dbReference type="Pfam" id="PF13193">
    <property type="entry name" value="AMP-binding_C"/>
    <property type="match status" value="1"/>
</dbReference>